<dbReference type="RefSeq" id="WP_106728826.1">
    <property type="nucleotide sequence ID" value="NZ_PXYG01000002.1"/>
</dbReference>
<reference evidence="4 5" key="1">
    <citation type="submission" date="2018-03" db="EMBL/GenBank/DDBJ databases">
        <title>The draft genome of Zobellella sp. 59N8.</title>
        <authorList>
            <person name="Liu L."/>
            <person name="Li L."/>
            <person name="Zhang X."/>
            <person name="Liang L."/>
            <person name="Wang T."/>
        </authorList>
    </citation>
    <scope>NUCLEOTIDE SEQUENCE [LARGE SCALE GENOMIC DNA]</scope>
    <source>
        <strain evidence="4 5">59N8</strain>
    </source>
</reference>
<organism evidence="4 5">
    <name type="scientific">Zobellella endophytica</name>
    <dbReference type="NCBI Taxonomy" id="2116700"/>
    <lineage>
        <taxon>Bacteria</taxon>
        <taxon>Pseudomonadati</taxon>
        <taxon>Pseudomonadota</taxon>
        <taxon>Gammaproteobacteria</taxon>
        <taxon>Aeromonadales</taxon>
        <taxon>Aeromonadaceae</taxon>
        <taxon>Zobellella</taxon>
    </lineage>
</organism>
<evidence type="ECO:0000313" key="5">
    <source>
        <dbReference type="Proteomes" id="UP000240243"/>
    </source>
</evidence>
<evidence type="ECO:0000259" key="3">
    <source>
        <dbReference type="Pfam" id="PF10881"/>
    </source>
</evidence>
<comment type="caution">
    <text evidence="4">The sequence shown here is derived from an EMBL/GenBank/DDBJ whole genome shotgun (WGS) entry which is preliminary data.</text>
</comment>
<protein>
    <recommendedName>
        <fullName evidence="3">DUF2726 domain-containing protein</fullName>
    </recommendedName>
</protein>
<dbReference type="EMBL" id="PXYG01000002">
    <property type="protein sequence ID" value="PSJ46209.1"/>
    <property type="molecule type" value="Genomic_DNA"/>
</dbReference>
<name>A0A2P7R7M5_9GAMM</name>
<dbReference type="OrthoDB" id="5600508at2"/>
<dbReference type="AlphaFoldDB" id="A0A2P7R7M5"/>
<dbReference type="Proteomes" id="UP000240243">
    <property type="component" value="Unassembled WGS sequence"/>
</dbReference>
<evidence type="ECO:0000313" key="4">
    <source>
        <dbReference type="EMBL" id="PSJ46209.1"/>
    </source>
</evidence>
<evidence type="ECO:0000256" key="2">
    <source>
        <dbReference type="SAM" id="Phobius"/>
    </source>
</evidence>
<keyword evidence="2" id="KW-0472">Membrane</keyword>
<keyword evidence="5" id="KW-1185">Reference proteome</keyword>
<feature type="domain" description="DUF2726" evidence="3">
    <location>
        <begin position="45"/>
        <end position="167"/>
    </location>
</feature>
<dbReference type="Pfam" id="PF10881">
    <property type="entry name" value="DUF2726"/>
    <property type="match status" value="1"/>
</dbReference>
<keyword evidence="2" id="KW-1133">Transmembrane helix</keyword>
<evidence type="ECO:0000256" key="1">
    <source>
        <dbReference type="SAM" id="MobiDB-lite"/>
    </source>
</evidence>
<accession>A0A2P7R7M5</accession>
<dbReference type="InterPro" id="IPR024402">
    <property type="entry name" value="DUF2726"/>
</dbReference>
<feature type="region of interest" description="Disordered" evidence="1">
    <location>
        <begin position="177"/>
        <end position="207"/>
    </location>
</feature>
<keyword evidence="2" id="KW-0812">Transmembrane</keyword>
<feature type="transmembrane region" description="Helical" evidence="2">
    <location>
        <begin position="12"/>
        <end position="30"/>
    </location>
</feature>
<sequence>MIDLLPVSLLDWLVLSLVSLLVVFLLFGLLRRLWRGAPKHPYQQKLLFSPESAAALRLLDHTMGRELRVFAAVRLCDLLELNPRLKKAHREQAWHALYGEKLDFVLCSPKDLKVRVGVALVDDSLSEADGRHRHRLLQGISDAGLPLIHLSPKDWPTPEALREEILAAIKRQPVAPSAVASGRGRVEPVLKLPDEDDADNNEPRFRL</sequence>
<gene>
    <name evidence="4" type="ORF">C7H85_06080</name>
</gene>
<proteinExistence type="predicted"/>